<sequence>MPDKFTNNVRARLYKQGYQGFTKDDYTSAALAVECDDLNNPTKEQLTQAVEYLKAKATSQLSVTDEPVEETFLAGAEDAQPEPESSQLAVASPENQIVLTEQQKQALVTEIASGAGIELKAADVKLLTVSIASTFASRKELNEAIFNALVHFAKEFKNQEVSKMGGRRDTCKLGHVVNNYCREALVDLLTCPKMIKEELNFCTVNRSFHLFLSLTLAHKWPF</sequence>
<reference evidence="1" key="1">
    <citation type="submission" date="2016-04" db="EMBL/GenBank/DDBJ databases">
        <authorList>
            <person name="Tabuchi Yagui T.R."/>
        </authorList>
    </citation>
    <scope>NUCLEOTIDE SEQUENCE [LARGE SCALE GENOMIC DNA]</scope>
    <source>
        <strain evidence="1">NIES-26</strain>
    </source>
</reference>
<comment type="caution">
    <text evidence="1">The sequence shown here is derived from an EMBL/GenBank/DDBJ whole genome shotgun (WGS) entry which is preliminary data.</text>
</comment>
<organism evidence="1 2">
    <name type="scientific">Nostoc minutum NIES-26</name>
    <dbReference type="NCBI Taxonomy" id="1844469"/>
    <lineage>
        <taxon>Bacteria</taxon>
        <taxon>Bacillati</taxon>
        <taxon>Cyanobacteriota</taxon>
        <taxon>Cyanophyceae</taxon>
        <taxon>Nostocales</taxon>
        <taxon>Nostocaceae</taxon>
        <taxon>Nostoc</taxon>
    </lineage>
</organism>
<protein>
    <submittedName>
        <fullName evidence="1">Uncharacterized protein</fullName>
    </submittedName>
</protein>
<name>A0A367Q7H9_9NOSO</name>
<dbReference type="Proteomes" id="UP000252107">
    <property type="component" value="Unassembled WGS sequence"/>
</dbReference>
<dbReference type="EMBL" id="LXQD01000342">
    <property type="protein sequence ID" value="RCJ19233.1"/>
    <property type="molecule type" value="Genomic_DNA"/>
</dbReference>
<evidence type="ECO:0000313" key="2">
    <source>
        <dbReference type="Proteomes" id="UP000252107"/>
    </source>
</evidence>
<keyword evidence="2" id="KW-1185">Reference proteome</keyword>
<gene>
    <name evidence="1" type="ORF">A6770_32240</name>
</gene>
<dbReference type="AlphaFoldDB" id="A0A367Q7H9"/>
<proteinExistence type="predicted"/>
<evidence type="ECO:0000313" key="1">
    <source>
        <dbReference type="EMBL" id="RCJ19233.1"/>
    </source>
</evidence>
<accession>A0A367Q7H9</accession>